<comment type="caution">
    <text evidence="4">The sequence shown here is derived from an EMBL/GenBank/DDBJ whole genome shotgun (WGS) entry which is preliminary data.</text>
</comment>
<proteinExistence type="predicted"/>
<dbReference type="InterPro" id="IPR025164">
    <property type="entry name" value="Toastrack_DUF4097"/>
</dbReference>
<feature type="domain" description="YvlB/LiaX N-terminal" evidence="3">
    <location>
        <begin position="5"/>
        <end position="33"/>
    </location>
</feature>
<name>A0ABT9VF76_9BACI</name>
<evidence type="ECO:0000259" key="3">
    <source>
        <dbReference type="Pfam" id="PF22746"/>
    </source>
</evidence>
<evidence type="ECO:0000256" key="1">
    <source>
        <dbReference type="SAM" id="MobiDB-lite"/>
    </source>
</evidence>
<feature type="region of interest" description="Disordered" evidence="1">
    <location>
        <begin position="13"/>
        <end position="54"/>
    </location>
</feature>
<dbReference type="Proteomes" id="UP001224359">
    <property type="component" value="Unassembled WGS sequence"/>
</dbReference>
<dbReference type="Pfam" id="PF22746">
    <property type="entry name" value="SHOCT-like_DUF2089-C"/>
    <property type="match status" value="1"/>
</dbReference>
<keyword evidence="5" id="KW-1185">Reference proteome</keyword>
<evidence type="ECO:0000259" key="2">
    <source>
        <dbReference type="Pfam" id="PF13349"/>
    </source>
</evidence>
<organism evidence="4 5">
    <name type="scientific">Alkalibacillus salilacus</name>
    <dbReference type="NCBI Taxonomy" id="284582"/>
    <lineage>
        <taxon>Bacteria</taxon>
        <taxon>Bacillati</taxon>
        <taxon>Bacillota</taxon>
        <taxon>Bacilli</taxon>
        <taxon>Bacillales</taxon>
        <taxon>Bacillaceae</taxon>
        <taxon>Alkalibacillus</taxon>
    </lineage>
</organism>
<accession>A0ABT9VF76</accession>
<evidence type="ECO:0000313" key="4">
    <source>
        <dbReference type="EMBL" id="MDQ0159628.1"/>
    </source>
</evidence>
<dbReference type="Pfam" id="PF13349">
    <property type="entry name" value="DUF4097"/>
    <property type="match status" value="1"/>
</dbReference>
<dbReference type="InterPro" id="IPR053959">
    <property type="entry name" value="YvlB/LiaX_N"/>
</dbReference>
<evidence type="ECO:0000313" key="5">
    <source>
        <dbReference type="Proteomes" id="UP001224359"/>
    </source>
</evidence>
<reference evidence="4 5" key="1">
    <citation type="submission" date="2023-07" db="EMBL/GenBank/DDBJ databases">
        <title>Genomic Encyclopedia of Type Strains, Phase IV (KMG-IV): sequencing the most valuable type-strain genomes for metagenomic binning, comparative biology and taxonomic classification.</title>
        <authorList>
            <person name="Goeker M."/>
        </authorList>
    </citation>
    <scope>NUCLEOTIDE SEQUENCE [LARGE SCALE GENOMIC DNA]</scope>
    <source>
        <strain evidence="4 5">DSM 16460</strain>
    </source>
</reference>
<gene>
    <name evidence="4" type="ORF">J2S77_001612</name>
</gene>
<dbReference type="RefSeq" id="WP_306976253.1">
    <property type="nucleotide sequence ID" value="NZ_JAUSTQ010000005.1"/>
</dbReference>
<sequence length="351" mass="39059">MSASRRKILELLEEGHITSEEADEMLNELENSEQKKANQQTTEGQSESGSSNFGKRFKRDMKQLAEGLGQFVGDAVQRVNPKEVNRLFHFDDHAVKNVSVGWQNGAINVQPSEDHVIKVKLAGKVFNQTDANEAQNVFDEAVNVMVQDDQLSLEQSRKDMYVNATIYLPETTYEQMQIETVSGSVKLFDHKSQEVNVQTVNGSVKLQGYEADQLKSGTRHGSVKCDDVSCETAKLETVVGSVHFDGEANELDVDVVTGTAKVLIDEENAKRVDINVTTGTILLHVPDDLRVNGRAYTSWNSVDIGLNNVTVQELGEQKAKRQTQFFHSESEKPRCDVQLSTKTGQIKVKQS</sequence>
<dbReference type="EMBL" id="JAUSTQ010000005">
    <property type="protein sequence ID" value="MDQ0159628.1"/>
    <property type="molecule type" value="Genomic_DNA"/>
</dbReference>
<feature type="domain" description="DUF4097" evidence="2">
    <location>
        <begin position="104"/>
        <end position="348"/>
    </location>
</feature>
<protein>
    <submittedName>
        <fullName evidence="4">DUF4097 and DUF4098 domain-containing protein YvlB</fullName>
    </submittedName>
</protein>
<feature type="compositionally biased region" description="Polar residues" evidence="1">
    <location>
        <begin position="37"/>
        <end position="53"/>
    </location>
</feature>
<feature type="compositionally biased region" description="Acidic residues" evidence="1">
    <location>
        <begin position="20"/>
        <end position="31"/>
    </location>
</feature>